<protein>
    <submittedName>
        <fullName evidence="1">Uncharacterized protein</fullName>
    </submittedName>
</protein>
<name>A0A016SVY0_9BILA</name>
<keyword evidence="2" id="KW-1185">Reference proteome</keyword>
<dbReference type="Proteomes" id="UP000024635">
    <property type="component" value="Unassembled WGS sequence"/>
</dbReference>
<dbReference type="EMBL" id="JARK01001504">
    <property type="protein sequence ID" value="EYB94680.1"/>
    <property type="molecule type" value="Genomic_DNA"/>
</dbReference>
<gene>
    <name evidence="1" type="primary">Acey_s0168.g170</name>
    <name evidence="1" type="ORF">Y032_0168g170</name>
</gene>
<evidence type="ECO:0000313" key="1">
    <source>
        <dbReference type="EMBL" id="EYB94680.1"/>
    </source>
</evidence>
<organism evidence="1 2">
    <name type="scientific">Ancylostoma ceylanicum</name>
    <dbReference type="NCBI Taxonomy" id="53326"/>
    <lineage>
        <taxon>Eukaryota</taxon>
        <taxon>Metazoa</taxon>
        <taxon>Ecdysozoa</taxon>
        <taxon>Nematoda</taxon>
        <taxon>Chromadorea</taxon>
        <taxon>Rhabditida</taxon>
        <taxon>Rhabditina</taxon>
        <taxon>Rhabditomorpha</taxon>
        <taxon>Strongyloidea</taxon>
        <taxon>Ancylostomatidae</taxon>
        <taxon>Ancylostomatinae</taxon>
        <taxon>Ancylostoma</taxon>
    </lineage>
</organism>
<dbReference type="AlphaFoldDB" id="A0A016SVY0"/>
<reference evidence="2" key="1">
    <citation type="journal article" date="2015" name="Nat. Genet.">
        <title>The genome and transcriptome of the zoonotic hookworm Ancylostoma ceylanicum identify infection-specific gene families.</title>
        <authorList>
            <person name="Schwarz E.M."/>
            <person name="Hu Y."/>
            <person name="Antoshechkin I."/>
            <person name="Miller M.M."/>
            <person name="Sternberg P.W."/>
            <person name="Aroian R.V."/>
        </authorList>
    </citation>
    <scope>NUCLEOTIDE SEQUENCE</scope>
    <source>
        <strain evidence="2">HY135</strain>
    </source>
</reference>
<accession>A0A016SVY0</accession>
<sequence>MEDPLEIHSMLFGQRNHPILQDLFQIKFDINFNSFLSKNQLSLAQIFHIPIFHPTPSRIVRKIFFQP</sequence>
<comment type="caution">
    <text evidence="1">The sequence shown here is derived from an EMBL/GenBank/DDBJ whole genome shotgun (WGS) entry which is preliminary data.</text>
</comment>
<evidence type="ECO:0000313" key="2">
    <source>
        <dbReference type="Proteomes" id="UP000024635"/>
    </source>
</evidence>
<proteinExistence type="predicted"/>